<dbReference type="Proteomes" id="UP000823399">
    <property type="component" value="Unassembled WGS sequence"/>
</dbReference>
<dbReference type="GeneID" id="64691502"/>
<dbReference type="Gene3D" id="2.30.40.10">
    <property type="entry name" value="Urease, subunit C, domain 1"/>
    <property type="match status" value="1"/>
</dbReference>
<dbReference type="Gene3D" id="3.20.20.140">
    <property type="entry name" value="Metal-dependent hydrolases"/>
    <property type="match status" value="1"/>
</dbReference>
<dbReference type="InterPro" id="IPR032466">
    <property type="entry name" value="Metal_Hydrolase"/>
</dbReference>
<accession>A0A9P7JX44</accession>
<dbReference type="OrthoDB" id="3501663at2759"/>
<dbReference type="Pfam" id="PF07969">
    <property type="entry name" value="Amidohydro_3"/>
    <property type="match status" value="1"/>
</dbReference>
<proteinExistence type="predicted"/>
<dbReference type="SUPFAM" id="SSF51338">
    <property type="entry name" value="Composite domain of metallo-dependent hydrolases"/>
    <property type="match status" value="1"/>
</dbReference>
<organism evidence="2 3">
    <name type="scientific">Suillus discolor</name>
    <dbReference type="NCBI Taxonomy" id="1912936"/>
    <lineage>
        <taxon>Eukaryota</taxon>
        <taxon>Fungi</taxon>
        <taxon>Dikarya</taxon>
        <taxon>Basidiomycota</taxon>
        <taxon>Agaricomycotina</taxon>
        <taxon>Agaricomycetes</taxon>
        <taxon>Agaricomycetidae</taxon>
        <taxon>Boletales</taxon>
        <taxon>Suillineae</taxon>
        <taxon>Suillaceae</taxon>
        <taxon>Suillus</taxon>
    </lineage>
</organism>
<reference evidence="2" key="1">
    <citation type="journal article" date="2020" name="New Phytol.">
        <title>Comparative genomics reveals dynamic genome evolution in host specialist ectomycorrhizal fungi.</title>
        <authorList>
            <person name="Lofgren L.A."/>
            <person name="Nguyen N.H."/>
            <person name="Vilgalys R."/>
            <person name="Ruytinx J."/>
            <person name="Liao H.L."/>
            <person name="Branco S."/>
            <person name="Kuo A."/>
            <person name="LaButti K."/>
            <person name="Lipzen A."/>
            <person name="Andreopoulos W."/>
            <person name="Pangilinan J."/>
            <person name="Riley R."/>
            <person name="Hundley H."/>
            <person name="Na H."/>
            <person name="Barry K."/>
            <person name="Grigoriev I.V."/>
            <person name="Stajich J.E."/>
            <person name="Kennedy P.G."/>
        </authorList>
    </citation>
    <scope>NUCLEOTIDE SEQUENCE</scope>
    <source>
        <strain evidence="2">FC423</strain>
    </source>
</reference>
<dbReference type="EMBL" id="JABBWM010000011">
    <property type="protein sequence ID" value="KAG2113743.1"/>
    <property type="molecule type" value="Genomic_DNA"/>
</dbReference>
<evidence type="ECO:0000313" key="2">
    <source>
        <dbReference type="EMBL" id="KAG2113743.1"/>
    </source>
</evidence>
<dbReference type="PANTHER" id="PTHR22642:SF2">
    <property type="entry name" value="PROTEIN LONG AFTER FAR-RED 3"/>
    <property type="match status" value="1"/>
</dbReference>
<dbReference type="InterPro" id="IPR033932">
    <property type="entry name" value="YtcJ-like"/>
</dbReference>
<dbReference type="GO" id="GO:0016810">
    <property type="term" value="F:hydrolase activity, acting on carbon-nitrogen (but not peptide) bonds"/>
    <property type="evidence" value="ECO:0007669"/>
    <property type="project" value="InterPro"/>
</dbReference>
<sequence length="639" mass="70548">MVTLASIPIAPDFLKSPPLARLRLKAMSELRKRQDPGKIADTDPQNHDILPRRSTFVLSWMLSGFDRPRLVIVIFLAVFAAWFLSPQETSSLSHSYAVCSSSGARIYTVDHAVPHAQCLVVDGSLILDIGSLDDIMERWVARDRLRSSLQIRYLDESSIVVPGLSDSHGHILEYGASRQLLLENAKTIKDAVALIRQYILDNDDILNDPSKFVEGSGWDHTSWPVKEWPTSDDLDMDPIIRGRPVILQSKDGHAFWLSKETFALNSPWPSEIEGGVIMKDSSGNPSGVVLDKAQDLVQKPAPTEQDLLRHFDAAVKDVLSHGLTSVHDAGFKPVSLEFFTRQAAAGNLPFRIYGMRYFNESDPYWGNLSEPIINAGDGRLNARSVKIFADGALRSGGAALHEPYHDNPHTKGFMRLDPKVLADVVPKFLRDGWQVNIHAIGDYANGVVLDTFEAALKDVDVTALRPRIEHAQIMTQSDLERVGKLGVISSIQPTHAISDMWFAEERLGPERVKGLYAFRSLLDHGSRLAIGSDFPVEDMNPLAGFHAAITRLSPEGQSPNGPSGWFPEQRLTRMEALRGMTIDAAYASFTEDSLGSLVPGKRADYVVLSQDIMTVPVDQILSTKVQATVIDGRVAFGHV</sequence>
<keyword evidence="3" id="KW-1185">Reference proteome</keyword>
<dbReference type="RefSeq" id="XP_041296037.1">
    <property type="nucleotide sequence ID" value="XM_041429243.1"/>
</dbReference>
<dbReference type="SUPFAM" id="SSF51556">
    <property type="entry name" value="Metallo-dependent hydrolases"/>
    <property type="match status" value="1"/>
</dbReference>
<protein>
    <submittedName>
        <fullName evidence="2">Amidohydrolase family-domain-containing protein</fullName>
    </submittedName>
</protein>
<comment type="caution">
    <text evidence="2">The sequence shown here is derived from an EMBL/GenBank/DDBJ whole genome shotgun (WGS) entry which is preliminary data.</text>
</comment>
<dbReference type="AlphaFoldDB" id="A0A9P7JX44"/>
<dbReference type="PANTHER" id="PTHR22642">
    <property type="entry name" value="IMIDAZOLONEPROPIONASE"/>
    <property type="match status" value="1"/>
</dbReference>
<evidence type="ECO:0000259" key="1">
    <source>
        <dbReference type="Pfam" id="PF07969"/>
    </source>
</evidence>
<feature type="domain" description="Amidohydrolase 3" evidence="1">
    <location>
        <begin position="159"/>
        <end position="635"/>
    </location>
</feature>
<dbReference type="CDD" id="cd01300">
    <property type="entry name" value="YtcJ_like"/>
    <property type="match status" value="1"/>
</dbReference>
<name>A0A9P7JX44_9AGAM</name>
<dbReference type="Gene3D" id="3.10.310.70">
    <property type="match status" value="1"/>
</dbReference>
<gene>
    <name evidence="2" type="ORF">F5147DRAFT_32923</name>
</gene>
<evidence type="ECO:0000313" key="3">
    <source>
        <dbReference type="Proteomes" id="UP000823399"/>
    </source>
</evidence>
<dbReference type="InterPro" id="IPR011059">
    <property type="entry name" value="Metal-dep_hydrolase_composite"/>
</dbReference>
<dbReference type="InterPro" id="IPR013108">
    <property type="entry name" value="Amidohydro_3"/>
</dbReference>